<evidence type="ECO:0000313" key="2">
    <source>
        <dbReference type="EMBL" id="PSC05974.1"/>
    </source>
</evidence>
<dbReference type="Proteomes" id="UP000239772">
    <property type="component" value="Unassembled WGS sequence"/>
</dbReference>
<dbReference type="OrthoDB" id="7873969at2"/>
<sequence>MSIDNQPARLRNAPRCGARTRSGGTCQKPALRGRPRCQIHGCGKGAGAPKGERNGSYKHGRFTVESEAENDALRAILKAFPKS</sequence>
<dbReference type="AlphaFoldDB" id="A0A2T1HWH9"/>
<evidence type="ECO:0000256" key="1">
    <source>
        <dbReference type="SAM" id="MobiDB-lite"/>
    </source>
</evidence>
<keyword evidence="3" id="KW-1185">Reference proteome</keyword>
<feature type="region of interest" description="Disordered" evidence="1">
    <location>
        <begin position="1"/>
        <end position="29"/>
    </location>
</feature>
<organism evidence="2 3">
    <name type="scientific">Alsobacter soli</name>
    <dbReference type="NCBI Taxonomy" id="2109933"/>
    <lineage>
        <taxon>Bacteria</taxon>
        <taxon>Pseudomonadati</taxon>
        <taxon>Pseudomonadota</taxon>
        <taxon>Alphaproteobacteria</taxon>
        <taxon>Hyphomicrobiales</taxon>
        <taxon>Alsobacteraceae</taxon>
        <taxon>Alsobacter</taxon>
    </lineage>
</organism>
<dbReference type="InterPro" id="IPR047675">
    <property type="entry name" value="Putative_zinc-bd"/>
</dbReference>
<dbReference type="EMBL" id="PVZS01000005">
    <property type="protein sequence ID" value="PSC05974.1"/>
    <property type="molecule type" value="Genomic_DNA"/>
</dbReference>
<comment type="caution">
    <text evidence="2">The sequence shown here is derived from an EMBL/GenBank/DDBJ whole genome shotgun (WGS) entry which is preliminary data.</text>
</comment>
<accession>A0A2T1HWH9</accession>
<protein>
    <submittedName>
        <fullName evidence="2">Uncharacterized protein</fullName>
    </submittedName>
</protein>
<reference evidence="3" key="1">
    <citation type="submission" date="2018-03" db="EMBL/GenBank/DDBJ databases">
        <authorList>
            <person name="Sun L."/>
            <person name="Liu H."/>
            <person name="Chen W."/>
            <person name="Huang K."/>
            <person name="Liu W."/>
            <person name="Gao X."/>
        </authorList>
    </citation>
    <scope>NUCLEOTIDE SEQUENCE [LARGE SCALE GENOMIC DNA]</scope>
    <source>
        <strain evidence="3">SH9</strain>
    </source>
</reference>
<dbReference type="NCBIfam" id="NF041373">
    <property type="entry name" value="HGG_STG"/>
    <property type="match status" value="1"/>
</dbReference>
<gene>
    <name evidence="2" type="ORF">SLNSH_06255</name>
</gene>
<proteinExistence type="predicted"/>
<dbReference type="RefSeq" id="WP_106335814.1">
    <property type="nucleotide sequence ID" value="NZ_PVZS01000005.1"/>
</dbReference>
<evidence type="ECO:0000313" key="3">
    <source>
        <dbReference type="Proteomes" id="UP000239772"/>
    </source>
</evidence>
<name>A0A2T1HWH9_9HYPH</name>